<dbReference type="Proteomes" id="UP000383932">
    <property type="component" value="Unassembled WGS sequence"/>
</dbReference>
<evidence type="ECO:0000256" key="3">
    <source>
        <dbReference type="ARBA" id="ARBA00022827"/>
    </source>
</evidence>
<evidence type="ECO:0000256" key="2">
    <source>
        <dbReference type="ARBA" id="ARBA00022630"/>
    </source>
</evidence>
<dbReference type="EMBL" id="SSOP01000048">
    <property type="protein sequence ID" value="KAB5593020.1"/>
    <property type="molecule type" value="Genomic_DNA"/>
</dbReference>
<dbReference type="Gene3D" id="3.50.50.100">
    <property type="match status" value="1"/>
</dbReference>
<dbReference type="PANTHER" id="PTHR43735">
    <property type="entry name" value="APOPTOSIS-INDUCING FACTOR 1"/>
    <property type="match status" value="1"/>
</dbReference>
<keyword evidence="5" id="KW-1133">Transmembrane helix</keyword>
<organism evidence="7 8">
    <name type="scientific">Ceratobasidium theobromae</name>
    <dbReference type="NCBI Taxonomy" id="1582974"/>
    <lineage>
        <taxon>Eukaryota</taxon>
        <taxon>Fungi</taxon>
        <taxon>Dikarya</taxon>
        <taxon>Basidiomycota</taxon>
        <taxon>Agaricomycotina</taxon>
        <taxon>Agaricomycetes</taxon>
        <taxon>Cantharellales</taxon>
        <taxon>Ceratobasidiaceae</taxon>
        <taxon>Ceratobasidium</taxon>
    </lineage>
</organism>
<evidence type="ECO:0000256" key="1">
    <source>
        <dbReference type="ARBA" id="ARBA00006442"/>
    </source>
</evidence>
<evidence type="ECO:0000256" key="4">
    <source>
        <dbReference type="ARBA" id="ARBA00023002"/>
    </source>
</evidence>
<evidence type="ECO:0000256" key="5">
    <source>
        <dbReference type="SAM" id="Phobius"/>
    </source>
</evidence>
<proteinExistence type="inferred from homology"/>
<sequence length="401" mass="42543">MTENKQNIVVIGSGGGGVPLVQTLQKQINPATHQVVVIEKRDYYAHWPSLIRASVTSDGSIEEAGLIPFGRAFAPSVRLIHAGARQITSTEVITDSGEHIPYAHLVLATGSLWNGALALPESRLQAMEHLRTFRKQLQSSKDIVILGGGAVGIEYAGELAYYHPKAKVTIVHGLTALMNDTYPAKFRNSLLDGVKNLGVDVILGDKISTSAVPEGGYLTSERGQRVRADLVINATGGRPNNAVVLTLDNSVVTTKGTVLVTPELNVKLASGVRNVWAIGDIIEWQEQKMVFKASTAHAPLVAANIIAAIKGTEPKAYQGKAETILVTLGPKGGRVNIPILGGIVGGDWLTSKAKSADLFIQPTRKGLGYSEDKSGSGPSTVLLAAGLLVIPVAYVLYTRVI</sequence>
<dbReference type="GO" id="GO:0050660">
    <property type="term" value="F:flavin adenine dinucleotide binding"/>
    <property type="evidence" value="ECO:0007669"/>
    <property type="project" value="TreeGrafter"/>
</dbReference>
<comment type="similarity">
    <text evidence="1">Belongs to the FAD-dependent oxidoreductase family.</text>
</comment>
<keyword evidence="5" id="KW-0812">Transmembrane</keyword>
<keyword evidence="4" id="KW-0560">Oxidoreductase</keyword>
<dbReference type="PANTHER" id="PTHR43735:SF3">
    <property type="entry name" value="FERROPTOSIS SUPPRESSOR PROTEIN 1"/>
    <property type="match status" value="1"/>
</dbReference>
<dbReference type="SUPFAM" id="SSF51905">
    <property type="entry name" value="FAD/NAD(P)-binding domain"/>
    <property type="match status" value="1"/>
</dbReference>
<feature type="transmembrane region" description="Helical" evidence="5">
    <location>
        <begin position="380"/>
        <end position="397"/>
    </location>
</feature>
<dbReference type="Pfam" id="PF07992">
    <property type="entry name" value="Pyr_redox_2"/>
    <property type="match status" value="1"/>
</dbReference>
<dbReference type="GO" id="GO:0004174">
    <property type="term" value="F:electron-transferring-flavoprotein dehydrogenase activity"/>
    <property type="evidence" value="ECO:0007669"/>
    <property type="project" value="TreeGrafter"/>
</dbReference>
<feature type="domain" description="FAD/NAD(P)-binding" evidence="6">
    <location>
        <begin position="7"/>
        <end position="287"/>
    </location>
</feature>
<evidence type="ECO:0000313" key="8">
    <source>
        <dbReference type="Proteomes" id="UP000383932"/>
    </source>
</evidence>
<name>A0A5N5QMM9_9AGAM</name>
<keyword evidence="8" id="KW-1185">Reference proteome</keyword>
<dbReference type="PRINTS" id="PR00469">
    <property type="entry name" value="PNDRDTASEII"/>
</dbReference>
<accession>A0A5N5QMM9</accession>
<dbReference type="GO" id="GO:0005737">
    <property type="term" value="C:cytoplasm"/>
    <property type="evidence" value="ECO:0007669"/>
    <property type="project" value="TreeGrafter"/>
</dbReference>
<keyword evidence="5" id="KW-0472">Membrane</keyword>
<dbReference type="OrthoDB" id="202203at2759"/>
<protein>
    <submittedName>
        <fullName evidence="7">Apoptosis-inducing factor 2</fullName>
    </submittedName>
</protein>
<dbReference type="InterPro" id="IPR036188">
    <property type="entry name" value="FAD/NAD-bd_sf"/>
</dbReference>
<comment type="caution">
    <text evidence="7">The sequence shown here is derived from an EMBL/GenBank/DDBJ whole genome shotgun (WGS) entry which is preliminary data.</text>
</comment>
<dbReference type="AlphaFoldDB" id="A0A5N5QMM9"/>
<gene>
    <name evidence="7" type="ORF">CTheo_3574</name>
</gene>
<evidence type="ECO:0000259" key="6">
    <source>
        <dbReference type="Pfam" id="PF07992"/>
    </source>
</evidence>
<dbReference type="InterPro" id="IPR023753">
    <property type="entry name" value="FAD/NAD-binding_dom"/>
</dbReference>
<reference evidence="7 8" key="1">
    <citation type="journal article" date="2019" name="Fungal Biol. Biotechnol.">
        <title>Draft genome sequence of fastidious pathogen Ceratobasidium theobromae, which causes vascular-streak dieback in Theobroma cacao.</title>
        <authorList>
            <person name="Ali S.S."/>
            <person name="Asman A."/>
            <person name="Shao J."/>
            <person name="Firmansyah A.P."/>
            <person name="Susilo A.W."/>
            <person name="Rosmana A."/>
            <person name="McMahon P."/>
            <person name="Junaid M."/>
            <person name="Guest D."/>
            <person name="Kheng T.Y."/>
            <person name="Meinhardt L.W."/>
            <person name="Bailey B.A."/>
        </authorList>
    </citation>
    <scope>NUCLEOTIDE SEQUENCE [LARGE SCALE GENOMIC DNA]</scope>
    <source>
        <strain evidence="7 8">CT2</strain>
    </source>
</reference>
<evidence type="ECO:0000313" key="7">
    <source>
        <dbReference type="EMBL" id="KAB5593020.1"/>
    </source>
</evidence>
<dbReference type="PRINTS" id="PR00368">
    <property type="entry name" value="FADPNR"/>
</dbReference>
<keyword evidence="2" id="KW-0285">Flavoprotein</keyword>
<keyword evidence="3" id="KW-0274">FAD</keyword>